<dbReference type="Proteomes" id="UP000005104">
    <property type="component" value="Chromosome"/>
</dbReference>
<dbReference type="OrthoDB" id="164847at2"/>
<organism evidence="1 2">
    <name type="scientific">Desulfosporosinus youngiae DSM 17734</name>
    <dbReference type="NCBI Taxonomy" id="768710"/>
    <lineage>
        <taxon>Bacteria</taxon>
        <taxon>Bacillati</taxon>
        <taxon>Bacillota</taxon>
        <taxon>Clostridia</taxon>
        <taxon>Eubacteriales</taxon>
        <taxon>Desulfitobacteriaceae</taxon>
        <taxon>Desulfosporosinus</taxon>
    </lineage>
</organism>
<dbReference type="Pfam" id="PF11213">
    <property type="entry name" value="DUF3006"/>
    <property type="match status" value="1"/>
</dbReference>
<dbReference type="RefSeq" id="WP_007781056.1">
    <property type="nucleotide sequence ID" value="NZ_CM001441.1"/>
</dbReference>
<evidence type="ECO:0000313" key="1">
    <source>
        <dbReference type="EMBL" id="EHQ88535.1"/>
    </source>
</evidence>
<keyword evidence="2" id="KW-1185">Reference proteome</keyword>
<proteinExistence type="predicted"/>
<evidence type="ECO:0008006" key="3">
    <source>
        <dbReference type="Google" id="ProtNLM"/>
    </source>
</evidence>
<reference evidence="1 2" key="1">
    <citation type="submission" date="2011-11" db="EMBL/GenBank/DDBJ databases">
        <title>The Noncontiguous Finished genome of Desulfosporosinus youngiae DSM 17734.</title>
        <authorList>
            <consortium name="US DOE Joint Genome Institute (JGI-PGF)"/>
            <person name="Lucas S."/>
            <person name="Han J."/>
            <person name="Lapidus A."/>
            <person name="Cheng J.-F."/>
            <person name="Goodwin L."/>
            <person name="Pitluck S."/>
            <person name="Peters L."/>
            <person name="Ovchinnikova G."/>
            <person name="Lu M."/>
            <person name="Land M.L."/>
            <person name="Hauser L."/>
            <person name="Pester M."/>
            <person name="Spring S."/>
            <person name="Ollivier B."/>
            <person name="Rattei T."/>
            <person name="Klenk H.-P."/>
            <person name="Wagner M."/>
            <person name="Loy A."/>
            <person name="Woyke T.J."/>
        </authorList>
    </citation>
    <scope>NUCLEOTIDE SEQUENCE [LARGE SCALE GENOMIC DNA]</scope>
    <source>
        <strain evidence="1 2">DSM 17734</strain>
    </source>
</reference>
<dbReference type="HOGENOM" id="CLU_181623_0_1_9"/>
<protein>
    <recommendedName>
        <fullName evidence="3">DUF3006 domain-containing protein</fullName>
    </recommendedName>
</protein>
<dbReference type="AlphaFoldDB" id="H5Y2X8"/>
<dbReference type="eggNOG" id="ENOG5032YYQ">
    <property type="taxonomic scope" value="Bacteria"/>
</dbReference>
<dbReference type="Gene3D" id="6.20.120.50">
    <property type="match status" value="1"/>
</dbReference>
<evidence type="ECO:0000313" key="2">
    <source>
        <dbReference type="Proteomes" id="UP000005104"/>
    </source>
</evidence>
<gene>
    <name evidence="1" type="ORF">DesyoDRAFT_1377</name>
</gene>
<dbReference type="InterPro" id="IPR021377">
    <property type="entry name" value="DUF3006"/>
</dbReference>
<name>H5Y2X8_9FIRM</name>
<accession>H5Y2X8</accession>
<dbReference type="EMBL" id="CM001441">
    <property type="protein sequence ID" value="EHQ88535.1"/>
    <property type="molecule type" value="Genomic_DNA"/>
</dbReference>
<sequence length="67" mass="7819">MYIVDRFEENWAIIETENRTMFKLPRSILPIDLKEGDVINIQVSINSEATKQRSDKAKSLLDNFFGE</sequence>
<dbReference type="STRING" id="768710.DesyoDRAFT_1377"/>